<organism evidence="6 7">
    <name type="scientific">Penicillium coprophilum</name>
    <dbReference type="NCBI Taxonomy" id="36646"/>
    <lineage>
        <taxon>Eukaryota</taxon>
        <taxon>Fungi</taxon>
        <taxon>Dikarya</taxon>
        <taxon>Ascomycota</taxon>
        <taxon>Pezizomycotina</taxon>
        <taxon>Eurotiomycetes</taxon>
        <taxon>Eurotiomycetidae</taxon>
        <taxon>Eurotiales</taxon>
        <taxon>Aspergillaceae</taxon>
        <taxon>Penicillium</taxon>
    </lineage>
</organism>
<dbReference type="Gene3D" id="1.10.10.10">
    <property type="entry name" value="Winged helix-like DNA-binding domain superfamily/Winged helix DNA-binding domain"/>
    <property type="match status" value="1"/>
</dbReference>
<evidence type="ECO:0000256" key="3">
    <source>
        <dbReference type="ARBA" id="ARBA00022691"/>
    </source>
</evidence>
<name>A0A1V6V165_9EURO</name>
<keyword evidence="3" id="KW-0949">S-adenosyl-L-methionine</keyword>
<evidence type="ECO:0000256" key="1">
    <source>
        <dbReference type="ARBA" id="ARBA00022603"/>
    </source>
</evidence>
<dbReference type="Pfam" id="PF00891">
    <property type="entry name" value="Methyltransf_2"/>
    <property type="match status" value="1"/>
</dbReference>
<evidence type="ECO:0000259" key="4">
    <source>
        <dbReference type="Pfam" id="PF00891"/>
    </source>
</evidence>
<dbReference type="GO" id="GO:0046983">
    <property type="term" value="F:protein dimerization activity"/>
    <property type="evidence" value="ECO:0007669"/>
    <property type="project" value="InterPro"/>
</dbReference>
<keyword evidence="1" id="KW-0489">Methyltransferase</keyword>
<keyword evidence="2" id="KW-0808">Transferase</keyword>
<dbReference type="SUPFAM" id="SSF53335">
    <property type="entry name" value="S-adenosyl-L-methionine-dependent methyltransferases"/>
    <property type="match status" value="1"/>
</dbReference>
<evidence type="ECO:0000256" key="2">
    <source>
        <dbReference type="ARBA" id="ARBA00022679"/>
    </source>
</evidence>
<protein>
    <submittedName>
        <fullName evidence="6">Uncharacterized protein</fullName>
    </submittedName>
</protein>
<keyword evidence="7" id="KW-1185">Reference proteome</keyword>
<evidence type="ECO:0000313" key="6">
    <source>
        <dbReference type="EMBL" id="OQE44193.1"/>
    </source>
</evidence>
<feature type="domain" description="O-methyltransferase C-terminal" evidence="4">
    <location>
        <begin position="259"/>
        <end position="404"/>
    </location>
</feature>
<dbReference type="AlphaFoldDB" id="A0A1V6V165"/>
<dbReference type="InterPro" id="IPR012967">
    <property type="entry name" value="COMT_dimerisation"/>
</dbReference>
<dbReference type="InterPro" id="IPR001077">
    <property type="entry name" value="COMT_C"/>
</dbReference>
<dbReference type="Gene3D" id="3.40.50.150">
    <property type="entry name" value="Vaccinia Virus protein VP39"/>
    <property type="match status" value="1"/>
</dbReference>
<reference evidence="7" key="1">
    <citation type="journal article" date="2017" name="Nat. Microbiol.">
        <title>Global analysis of biosynthetic gene clusters reveals vast potential of secondary metabolite production in Penicillium species.</title>
        <authorList>
            <person name="Nielsen J.C."/>
            <person name="Grijseels S."/>
            <person name="Prigent S."/>
            <person name="Ji B."/>
            <person name="Dainat J."/>
            <person name="Nielsen K.F."/>
            <person name="Frisvad J.C."/>
            <person name="Workman M."/>
            <person name="Nielsen J."/>
        </authorList>
    </citation>
    <scope>NUCLEOTIDE SEQUENCE [LARGE SCALE GENOMIC DNA]</scope>
    <source>
        <strain evidence="7">IBT 31321</strain>
    </source>
</reference>
<gene>
    <name evidence="6" type="ORF">PENCOP_c002G08766</name>
</gene>
<dbReference type="GO" id="GO:0044550">
    <property type="term" value="P:secondary metabolite biosynthetic process"/>
    <property type="evidence" value="ECO:0007669"/>
    <property type="project" value="UniProtKB-ARBA"/>
</dbReference>
<feature type="domain" description="O-methyltransferase dimerisation" evidence="5">
    <location>
        <begin position="94"/>
        <end position="152"/>
    </location>
</feature>
<dbReference type="InterPro" id="IPR036388">
    <property type="entry name" value="WH-like_DNA-bd_sf"/>
</dbReference>
<accession>A0A1V6V165</accession>
<proteinExistence type="predicted"/>
<dbReference type="Proteomes" id="UP000191500">
    <property type="component" value="Unassembled WGS sequence"/>
</dbReference>
<comment type="caution">
    <text evidence="6">The sequence shown here is derived from an EMBL/GenBank/DDBJ whole genome shotgun (WGS) entry which is preliminary data.</text>
</comment>
<dbReference type="Pfam" id="PF08100">
    <property type="entry name" value="Dimerisation"/>
    <property type="match status" value="1"/>
</dbReference>
<evidence type="ECO:0000259" key="5">
    <source>
        <dbReference type="Pfam" id="PF08100"/>
    </source>
</evidence>
<evidence type="ECO:0000313" key="7">
    <source>
        <dbReference type="Proteomes" id="UP000191500"/>
    </source>
</evidence>
<dbReference type="PANTHER" id="PTHR43712:SF1">
    <property type="entry name" value="HYPOTHETICAL O-METHYLTRANSFERASE (EUROFUNG)-RELATED"/>
    <property type="match status" value="1"/>
</dbReference>
<dbReference type="GO" id="GO:0008171">
    <property type="term" value="F:O-methyltransferase activity"/>
    <property type="evidence" value="ECO:0007669"/>
    <property type="project" value="InterPro"/>
</dbReference>
<dbReference type="EMBL" id="MDDG01000002">
    <property type="protein sequence ID" value="OQE44193.1"/>
    <property type="molecule type" value="Genomic_DNA"/>
</dbReference>
<dbReference type="InterPro" id="IPR036390">
    <property type="entry name" value="WH_DNA-bd_sf"/>
</dbReference>
<sequence length="425" mass="47242">MVDVANLTLSGIARADEDQEAFFARVATSPSAPELIPSLVNQITTLGKSVILQDYNDRTALVEAAQSLIYALQTPRESMNRHCWSHATTYACVEIGFDLGLFAILSKDEKPKSTTELAKAVGADPAFLGRILKHLSTMGVILQTGPDEYRRTGTTISLSWKLCIDSYACATNCLTAGVVALPAYLKKAGYVNPSNGKDCAFQRGYQTDLHIFEYLKENPVVASQFNNHMAFYRQGRPSWMDVGFYDVPSLIANVGQDDVLLVDLGGGLGHDISEFRRKWPDAPGRLVLQDTPELTAQSKKKQLHPSIEPMVHDFFTEQPIKGARAYYFHTVIHDWSDDNARKMLKAIADAMKPGFSKVLINDQVVTATDAYWETTSMDLLMMADFATTERTEAEWHRLVKSAGLKIKKIWNVHKGIESLIECELA</sequence>
<dbReference type="SUPFAM" id="SSF46785">
    <property type="entry name" value="Winged helix' DNA-binding domain"/>
    <property type="match status" value="1"/>
</dbReference>
<dbReference type="InterPro" id="IPR029063">
    <property type="entry name" value="SAM-dependent_MTases_sf"/>
</dbReference>
<dbReference type="GO" id="GO:0032259">
    <property type="term" value="P:methylation"/>
    <property type="evidence" value="ECO:0007669"/>
    <property type="project" value="UniProtKB-KW"/>
</dbReference>
<dbReference type="PANTHER" id="PTHR43712">
    <property type="entry name" value="PUTATIVE (AFU_ORTHOLOGUE AFUA_4G14580)-RELATED"/>
    <property type="match status" value="1"/>
</dbReference>
<dbReference type="InterPro" id="IPR016461">
    <property type="entry name" value="COMT-like"/>
</dbReference>
<dbReference type="PROSITE" id="PS51683">
    <property type="entry name" value="SAM_OMT_II"/>
    <property type="match status" value="1"/>
</dbReference>